<reference evidence="4" key="1">
    <citation type="journal article" date="2021" name="PeerJ">
        <title>Extensive microbial diversity within the chicken gut microbiome revealed by metagenomics and culture.</title>
        <authorList>
            <person name="Gilroy R."/>
            <person name="Ravi A."/>
            <person name="Getino M."/>
            <person name="Pursley I."/>
            <person name="Horton D.L."/>
            <person name="Alikhan N.F."/>
            <person name="Baker D."/>
            <person name="Gharbi K."/>
            <person name="Hall N."/>
            <person name="Watson M."/>
            <person name="Adriaenssens E.M."/>
            <person name="Foster-Nyarko E."/>
            <person name="Jarju S."/>
            <person name="Secka A."/>
            <person name="Antonio M."/>
            <person name="Oren A."/>
            <person name="Chaudhuri R.R."/>
            <person name="La Ragione R."/>
            <person name="Hildebrand F."/>
            <person name="Pallen M.J."/>
        </authorList>
    </citation>
    <scope>NUCLEOTIDE SEQUENCE</scope>
    <source>
        <strain evidence="4">ChiHjej8B7-3636</strain>
    </source>
</reference>
<evidence type="ECO:0000256" key="1">
    <source>
        <dbReference type="SAM" id="MobiDB-lite"/>
    </source>
</evidence>
<keyword evidence="2" id="KW-0812">Transmembrane</keyword>
<evidence type="ECO:0000256" key="2">
    <source>
        <dbReference type="SAM" id="Phobius"/>
    </source>
</evidence>
<organism evidence="4 5">
    <name type="scientific">Candidatus Microbacterium stercoravium</name>
    <dbReference type="NCBI Taxonomy" id="2838697"/>
    <lineage>
        <taxon>Bacteria</taxon>
        <taxon>Bacillati</taxon>
        <taxon>Actinomycetota</taxon>
        <taxon>Actinomycetes</taxon>
        <taxon>Micrococcales</taxon>
        <taxon>Microbacteriaceae</taxon>
        <taxon>Microbacterium</taxon>
    </lineage>
</organism>
<reference evidence="4" key="2">
    <citation type="submission" date="2021-04" db="EMBL/GenBank/DDBJ databases">
        <authorList>
            <person name="Gilroy R."/>
        </authorList>
    </citation>
    <scope>NUCLEOTIDE SEQUENCE</scope>
    <source>
        <strain evidence="4">ChiHjej8B7-3636</strain>
    </source>
</reference>
<feature type="compositionally biased region" description="Basic and acidic residues" evidence="1">
    <location>
        <begin position="7"/>
        <end position="22"/>
    </location>
</feature>
<feature type="transmembrane region" description="Helical" evidence="2">
    <location>
        <begin position="33"/>
        <end position="58"/>
    </location>
</feature>
<feature type="domain" description="LytR/CpsA/Psr regulator C-terminal" evidence="3">
    <location>
        <begin position="88"/>
        <end position="178"/>
    </location>
</feature>
<accession>A0A9D2H6T7</accession>
<sequence>MPQTTYPRDRFDDVPRDPERVGAHRAPRGRHRWIVVLLWWLLVVGVLTGGGILAFLALSNTGEIELPAPPTASESVEATPEGEIDTSYPVLVLNGTEDADAAEAVRQAVVGAGWSEEDIAPLDSEVSDFASTTVLYVDDEDERAAWGLAEALGIDEVTQDGAYDEMSEGGLTVIVGLDRVDAGL</sequence>
<dbReference type="Proteomes" id="UP000824220">
    <property type="component" value="Unassembled WGS sequence"/>
</dbReference>
<comment type="caution">
    <text evidence="4">The sequence shown here is derived from an EMBL/GenBank/DDBJ whole genome shotgun (WGS) entry which is preliminary data.</text>
</comment>
<gene>
    <name evidence="4" type="ORF">H9800_07725</name>
</gene>
<proteinExistence type="predicted"/>
<evidence type="ECO:0000313" key="4">
    <source>
        <dbReference type="EMBL" id="HJA04736.1"/>
    </source>
</evidence>
<dbReference type="Gene3D" id="3.30.70.2390">
    <property type="match status" value="1"/>
</dbReference>
<name>A0A9D2H6T7_9MICO</name>
<dbReference type="InterPro" id="IPR027381">
    <property type="entry name" value="LytR/CpsA/Psr_C"/>
</dbReference>
<dbReference type="EMBL" id="DXAM01000109">
    <property type="protein sequence ID" value="HJA04736.1"/>
    <property type="molecule type" value="Genomic_DNA"/>
</dbReference>
<evidence type="ECO:0000259" key="3">
    <source>
        <dbReference type="Pfam" id="PF13399"/>
    </source>
</evidence>
<keyword evidence="2" id="KW-0472">Membrane</keyword>
<dbReference type="AlphaFoldDB" id="A0A9D2H6T7"/>
<protein>
    <submittedName>
        <fullName evidence="4">LytR C-terminal domain-containing protein</fullName>
    </submittedName>
</protein>
<keyword evidence="2" id="KW-1133">Transmembrane helix</keyword>
<dbReference type="Pfam" id="PF13399">
    <property type="entry name" value="LytR_C"/>
    <property type="match status" value="1"/>
</dbReference>
<feature type="region of interest" description="Disordered" evidence="1">
    <location>
        <begin position="1"/>
        <end position="23"/>
    </location>
</feature>
<evidence type="ECO:0000313" key="5">
    <source>
        <dbReference type="Proteomes" id="UP000824220"/>
    </source>
</evidence>